<comment type="caution">
    <text evidence="3">The sequence shown here is derived from an EMBL/GenBank/DDBJ whole genome shotgun (WGS) entry which is preliminary data.</text>
</comment>
<protein>
    <recommendedName>
        <fullName evidence="2">DUF8147 domain-containing protein</fullName>
    </recommendedName>
</protein>
<keyword evidence="1" id="KW-0472">Membrane</keyword>
<evidence type="ECO:0000313" key="4">
    <source>
        <dbReference type="Proteomes" id="UP000011615"/>
    </source>
</evidence>
<dbReference type="PATRIC" id="fig|1230457.4.peg.3198"/>
<organism evidence="3 4">
    <name type="scientific">Natrinema limicola JCM 13563</name>
    <dbReference type="NCBI Taxonomy" id="1230457"/>
    <lineage>
        <taxon>Archaea</taxon>
        <taxon>Methanobacteriati</taxon>
        <taxon>Methanobacteriota</taxon>
        <taxon>Stenosarchaea group</taxon>
        <taxon>Halobacteria</taxon>
        <taxon>Halobacteriales</taxon>
        <taxon>Natrialbaceae</taxon>
        <taxon>Natrinema</taxon>
    </lineage>
</organism>
<feature type="transmembrane region" description="Helical" evidence="1">
    <location>
        <begin position="108"/>
        <end position="133"/>
    </location>
</feature>
<dbReference type="Pfam" id="PF26472">
    <property type="entry name" value="DUF8147"/>
    <property type="match status" value="1"/>
</dbReference>
<name>M0C2E2_9EURY</name>
<dbReference type="Proteomes" id="UP000011615">
    <property type="component" value="Unassembled WGS sequence"/>
</dbReference>
<dbReference type="AlphaFoldDB" id="M0C2E2"/>
<dbReference type="STRING" id="1230457.C476_15940"/>
<sequence length="149" mass="15480">MESMGKWIKRLGSLLAGVFGFLAVGIGVTVALEPYIWPSAILGLPAGIIAGVALVPLTYLGLSYWEERTTTGTASPETSRRFWATVAAILGFLGGGGLAMIVLSMQAIGLAAAMLFGGVPVGIGSAVLAAYFASHRNWGRHSKSESVVR</sequence>
<evidence type="ECO:0000256" key="1">
    <source>
        <dbReference type="SAM" id="Phobius"/>
    </source>
</evidence>
<gene>
    <name evidence="3" type="ORF">C476_15940</name>
</gene>
<feature type="transmembrane region" description="Helical" evidence="1">
    <location>
        <begin position="41"/>
        <end position="62"/>
    </location>
</feature>
<keyword evidence="1" id="KW-1133">Transmembrane helix</keyword>
<evidence type="ECO:0000259" key="2">
    <source>
        <dbReference type="Pfam" id="PF26472"/>
    </source>
</evidence>
<accession>M0C2E2</accession>
<proteinExistence type="predicted"/>
<keyword evidence="1" id="KW-0812">Transmembrane</keyword>
<dbReference type="InterPro" id="IPR058460">
    <property type="entry name" value="DUF8147"/>
</dbReference>
<reference evidence="3 4" key="1">
    <citation type="journal article" date="2014" name="PLoS Genet.">
        <title>Phylogenetically driven sequencing of extremely halophilic archaea reveals strategies for static and dynamic osmo-response.</title>
        <authorList>
            <person name="Becker E.A."/>
            <person name="Seitzer P.M."/>
            <person name="Tritt A."/>
            <person name="Larsen D."/>
            <person name="Krusor M."/>
            <person name="Yao A.I."/>
            <person name="Wu D."/>
            <person name="Madern D."/>
            <person name="Eisen J.A."/>
            <person name="Darling A.E."/>
            <person name="Facciotti M.T."/>
        </authorList>
    </citation>
    <scope>NUCLEOTIDE SEQUENCE [LARGE SCALE GENOMIC DNA]</scope>
    <source>
        <strain evidence="3 4">JCM 13563</strain>
    </source>
</reference>
<feature type="domain" description="DUF8147" evidence="2">
    <location>
        <begin position="8"/>
        <end position="123"/>
    </location>
</feature>
<feature type="transmembrane region" description="Helical" evidence="1">
    <location>
        <begin position="82"/>
        <end position="102"/>
    </location>
</feature>
<keyword evidence="4" id="KW-1185">Reference proteome</keyword>
<dbReference type="EMBL" id="AOIT01000065">
    <property type="protein sequence ID" value="ELZ17456.1"/>
    <property type="molecule type" value="Genomic_DNA"/>
</dbReference>
<evidence type="ECO:0000313" key="3">
    <source>
        <dbReference type="EMBL" id="ELZ17456.1"/>
    </source>
</evidence>